<dbReference type="EMBL" id="JBEYBF010000010">
    <property type="protein sequence ID" value="MEU1953381.1"/>
    <property type="molecule type" value="Genomic_DNA"/>
</dbReference>
<name>A0ABV2WR66_9NOCA</name>
<protein>
    <submittedName>
        <fullName evidence="2">Uncharacterized protein</fullName>
    </submittedName>
</protein>
<dbReference type="Proteomes" id="UP001550628">
    <property type="component" value="Unassembled WGS sequence"/>
</dbReference>
<accession>A0ABV2WR66</accession>
<organism evidence="2 3">
    <name type="scientific">Nocardia rhamnosiphila</name>
    <dbReference type="NCBI Taxonomy" id="426716"/>
    <lineage>
        <taxon>Bacteria</taxon>
        <taxon>Bacillati</taxon>
        <taxon>Actinomycetota</taxon>
        <taxon>Actinomycetes</taxon>
        <taxon>Mycobacteriales</taxon>
        <taxon>Nocardiaceae</taxon>
        <taxon>Nocardia</taxon>
    </lineage>
</organism>
<evidence type="ECO:0000256" key="1">
    <source>
        <dbReference type="SAM" id="MobiDB-lite"/>
    </source>
</evidence>
<feature type="region of interest" description="Disordered" evidence="1">
    <location>
        <begin position="1"/>
        <end position="33"/>
    </location>
</feature>
<gene>
    <name evidence="2" type="ORF">ABZ510_16075</name>
</gene>
<keyword evidence="3" id="KW-1185">Reference proteome</keyword>
<comment type="caution">
    <text evidence="2">The sequence shown here is derived from an EMBL/GenBank/DDBJ whole genome shotgun (WGS) entry which is preliminary data.</text>
</comment>
<proteinExistence type="predicted"/>
<reference evidence="2 3" key="1">
    <citation type="submission" date="2024-06" db="EMBL/GenBank/DDBJ databases">
        <title>The Natural Products Discovery Center: Release of the First 8490 Sequenced Strains for Exploring Actinobacteria Biosynthetic Diversity.</title>
        <authorList>
            <person name="Kalkreuter E."/>
            <person name="Kautsar S.A."/>
            <person name="Yang D."/>
            <person name="Bader C.D."/>
            <person name="Teijaro C.N."/>
            <person name="Fluegel L."/>
            <person name="Davis C.M."/>
            <person name="Simpson J.R."/>
            <person name="Lauterbach L."/>
            <person name="Steele A.D."/>
            <person name="Gui C."/>
            <person name="Meng S."/>
            <person name="Li G."/>
            <person name="Viehrig K."/>
            <person name="Ye F."/>
            <person name="Su P."/>
            <person name="Kiefer A.F."/>
            <person name="Nichols A."/>
            <person name="Cepeda A.J."/>
            <person name="Yan W."/>
            <person name="Fan B."/>
            <person name="Jiang Y."/>
            <person name="Adhikari A."/>
            <person name="Zheng C.-J."/>
            <person name="Schuster L."/>
            <person name="Cowan T.M."/>
            <person name="Smanski M.J."/>
            <person name="Chevrette M.G."/>
            <person name="De Carvalho L.P.S."/>
            <person name="Shen B."/>
        </authorList>
    </citation>
    <scope>NUCLEOTIDE SEQUENCE [LARGE SCALE GENOMIC DNA]</scope>
    <source>
        <strain evidence="2 3">NPDC019708</strain>
    </source>
</reference>
<dbReference type="RefSeq" id="WP_356957780.1">
    <property type="nucleotide sequence ID" value="NZ_JBEYBD010000011.1"/>
</dbReference>
<evidence type="ECO:0000313" key="3">
    <source>
        <dbReference type="Proteomes" id="UP001550628"/>
    </source>
</evidence>
<evidence type="ECO:0000313" key="2">
    <source>
        <dbReference type="EMBL" id="MEU1953381.1"/>
    </source>
</evidence>
<sequence>MTGGDEQKPTPRLSTTTMRGVSEANEGAKGEDMLAGVMSGRGADLLAMVLGDAPWYRPDPNTPACGAVRYVSPEEFDDRTERMYCCDRAEDSCTPATGHRQVIDAEAPVVFPWSYNTTEAD</sequence>